<comment type="subcellular location">
    <subcellularLocation>
        <location evidence="1">Membrane</location>
        <topology evidence="1">Multi-pass membrane protein</topology>
    </subcellularLocation>
</comment>
<gene>
    <name evidence="14" type="ORF">MGAL_10B085854</name>
</gene>
<dbReference type="EMBL" id="UYJE01005688">
    <property type="protein sequence ID" value="VDI39416.1"/>
    <property type="molecule type" value="Genomic_DNA"/>
</dbReference>
<keyword evidence="10 12" id="KW-0739">Sodium transport</keyword>
<keyword evidence="15" id="KW-1185">Reference proteome</keyword>
<proteinExistence type="inferred from homology"/>
<evidence type="ECO:0000256" key="3">
    <source>
        <dbReference type="ARBA" id="ARBA00022461"/>
    </source>
</evidence>
<evidence type="ECO:0000313" key="14">
    <source>
        <dbReference type="EMBL" id="VDI39416.1"/>
    </source>
</evidence>
<evidence type="ECO:0000256" key="9">
    <source>
        <dbReference type="ARBA" id="ARBA00023180"/>
    </source>
</evidence>
<feature type="transmembrane region" description="Helical" evidence="13">
    <location>
        <begin position="68"/>
        <end position="86"/>
    </location>
</feature>
<evidence type="ECO:0000256" key="4">
    <source>
        <dbReference type="ARBA" id="ARBA00022692"/>
    </source>
</evidence>
<dbReference type="PANTHER" id="PTHR11690">
    <property type="entry name" value="AMILORIDE-SENSITIVE SODIUM CHANNEL-RELATED"/>
    <property type="match status" value="1"/>
</dbReference>
<name>A0A8B6EVC8_MYTGA</name>
<dbReference type="AlphaFoldDB" id="A0A8B6EVC8"/>
<accession>A0A8B6EVC8</accession>
<keyword evidence="4 12" id="KW-0812">Transmembrane</keyword>
<dbReference type="Gene3D" id="1.10.287.770">
    <property type="entry name" value="YojJ-like"/>
    <property type="match status" value="1"/>
</dbReference>
<evidence type="ECO:0000256" key="1">
    <source>
        <dbReference type="ARBA" id="ARBA00004141"/>
    </source>
</evidence>
<keyword evidence="2 12" id="KW-0813">Transport</keyword>
<dbReference type="GO" id="GO:0015280">
    <property type="term" value="F:ligand-gated sodium channel activity"/>
    <property type="evidence" value="ECO:0007669"/>
    <property type="project" value="TreeGrafter"/>
</dbReference>
<evidence type="ECO:0000256" key="7">
    <source>
        <dbReference type="ARBA" id="ARBA00023065"/>
    </source>
</evidence>
<dbReference type="InterPro" id="IPR001873">
    <property type="entry name" value="ENaC"/>
</dbReference>
<evidence type="ECO:0000256" key="11">
    <source>
        <dbReference type="ARBA" id="ARBA00023303"/>
    </source>
</evidence>
<evidence type="ECO:0000256" key="12">
    <source>
        <dbReference type="RuleBase" id="RU000679"/>
    </source>
</evidence>
<evidence type="ECO:0000256" key="6">
    <source>
        <dbReference type="ARBA" id="ARBA00023053"/>
    </source>
</evidence>
<dbReference type="Pfam" id="PF00858">
    <property type="entry name" value="ASC"/>
    <property type="match status" value="2"/>
</dbReference>
<keyword evidence="3 12" id="KW-0894">Sodium channel</keyword>
<dbReference type="GO" id="GO:0005886">
    <property type="term" value="C:plasma membrane"/>
    <property type="evidence" value="ECO:0007669"/>
    <property type="project" value="TreeGrafter"/>
</dbReference>
<keyword evidence="5 13" id="KW-1133">Transmembrane helix</keyword>
<evidence type="ECO:0000256" key="5">
    <source>
        <dbReference type="ARBA" id="ARBA00022989"/>
    </source>
</evidence>
<comment type="similarity">
    <text evidence="12">Belongs to the amiloride-sensitive sodium channel (TC 1.A.6) family.</text>
</comment>
<keyword evidence="11 12" id="KW-0407">Ion channel</keyword>
<sequence length="933" mass="109210">MTVNTPKEMSNFGNINYSNMDIYDNHISEKKEKKHQSWRDECYQFAQETTLHGLKYISLRDAFVFRRLFWFVLTCSCCGIMSYQIIDRIIYYYNSPITVNVKVNYNRSLVFPSVTICNQNAFRSSAAAENNWYRLIETMYNDSSKTFDSRDLVQFNASKLRISEMFQKAGHTKEDMIVGCTWAGVKCTHEDFKPILTDHGLCYTFKPKSRPEEFIVSSTGADHGLKLFLNVEQYEYMPGPNDAAGIKLLTYDKSDIPRIKELGMSVPTGIHAFVGLKLIMINNLHVPYGECQETQLKYSRQYSVDACIIECLNQFTQKKCGCRNFFIPSTTESGEECTMEAFYSCYKNYYGIVHDTLQDQCHCPTACKYSVFDPTMSYASTSEYTAEKKLTSVSTSKLQEKILNSREISNRMEKRKYESFSALVKNFERSFDNVIDMLQNILKRISVHLQLIDSRYSNDKEAWYRKSYLYRYQIYHVTKNFIRPRDAMEERTLSNLCVGFHEFVFMIETNLKHLSSDESLDKSTRESIYTRSLDFIRSQIETAERASANISQLYEAYQNGTPIFRYRFGKTPRKHNDYITPKRLLAESLVHNTYARRYAPRVQNDIAAIKSKLNSYISLLDEVNVTGNLNLTMMASISLSYIDKCEDFYHSKSVFYAECIERPKTIIENRLEKFEKYITDYIETKEFIESNLNNLRDSIQNISMFEVIHINIFMNKLTQYLKVDSRIKKNTLANTVLSDYLLSQFSRCEAIFQEIRNRGQNIYDGWTVLVTRSTDIWTDIINDPDMIPYYHHRNYSPFLVNLTDFSSDIYQQISETRNQNDLRAIIGETDKKLGHHFEALKQHMVLFKSSIKIDQYFLRENFLQLDVFYRELSYEEIDQQEAYDIFGLLCDIGGSMGLFIGASVMTMFELVDFVMNISAERAIRSKRFRVNRQ</sequence>
<organism evidence="14 15">
    <name type="scientific">Mytilus galloprovincialis</name>
    <name type="common">Mediterranean mussel</name>
    <dbReference type="NCBI Taxonomy" id="29158"/>
    <lineage>
        <taxon>Eukaryota</taxon>
        <taxon>Metazoa</taxon>
        <taxon>Spiralia</taxon>
        <taxon>Lophotrochozoa</taxon>
        <taxon>Mollusca</taxon>
        <taxon>Bivalvia</taxon>
        <taxon>Autobranchia</taxon>
        <taxon>Pteriomorphia</taxon>
        <taxon>Mytilida</taxon>
        <taxon>Mytiloidea</taxon>
        <taxon>Mytilidae</taxon>
        <taxon>Mytilinae</taxon>
        <taxon>Mytilus</taxon>
    </lineage>
</organism>
<reference evidence="14" key="1">
    <citation type="submission" date="2018-11" db="EMBL/GenBank/DDBJ databases">
        <authorList>
            <person name="Alioto T."/>
            <person name="Alioto T."/>
        </authorList>
    </citation>
    <scope>NUCLEOTIDE SEQUENCE</scope>
</reference>
<dbReference type="Proteomes" id="UP000596742">
    <property type="component" value="Unassembled WGS sequence"/>
</dbReference>
<evidence type="ECO:0000256" key="2">
    <source>
        <dbReference type="ARBA" id="ARBA00022448"/>
    </source>
</evidence>
<dbReference type="OrthoDB" id="6502088at2759"/>
<evidence type="ECO:0000256" key="10">
    <source>
        <dbReference type="ARBA" id="ARBA00023201"/>
    </source>
</evidence>
<comment type="caution">
    <text evidence="14">The sequence shown here is derived from an EMBL/GenBank/DDBJ whole genome shotgun (WGS) entry which is preliminary data.</text>
</comment>
<protein>
    <submittedName>
        <fullName evidence="14">Uncharacterized protein</fullName>
    </submittedName>
</protein>
<evidence type="ECO:0000313" key="15">
    <source>
        <dbReference type="Proteomes" id="UP000596742"/>
    </source>
</evidence>
<keyword evidence="6" id="KW-0915">Sodium</keyword>
<keyword evidence="8 13" id="KW-0472">Membrane</keyword>
<evidence type="ECO:0000256" key="8">
    <source>
        <dbReference type="ARBA" id="ARBA00023136"/>
    </source>
</evidence>
<feature type="transmembrane region" description="Helical" evidence="13">
    <location>
        <begin position="896"/>
        <end position="919"/>
    </location>
</feature>
<keyword evidence="9" id="KW-0325">Glycoprotein</keyword>
<evidence type="ECO:0000256" key="13">
    <source>
        <dbReference type="SAM" id="Phobius"/>
    </source>
</evidence>
<keyword evidence="7 12" id="KW-0406">Ion transport</keyword>
<dbReference type="FunFam" id="1.10.287.770:FF:000001">
    <property type="entry name" value="Acid-sensing ion channel subunit 1"/>
    <property type="match status" value="1"/>
</dbReference>
<dbReference type="PRINTS" id="PR01078">
    <property type="entry name" value="AMINACHANNEL"/>
</dbReference>
<dbReference type="Gene3D" id="2.60.470.10">
    <property type="entry name" value="Acid-sensing ion channels like domains"/>
    <property type="match status" value="1"/>
</dbReference>